<evidence type="ECO:0000313" key="3">
    <source>
        <dbReference type="WBParaSite" id="GPLIN_000961000"/>
    </source>
</evidence>
<evidence type="ECO:0000313" key="2">
    <source>
        <dbReference type="Proteomes" id="UP000050741"/>
    </source>
</evidence>
<dbReference type="WBParaSite" id="GPLIN_000961000">
    <property type="protein sequence ID" value="GPLIN_000961000"/>
    <property type="gene ID" value="GPLIN_000961000"/>
</dbReference>
<dbReference type="Proteomes" id="UP000050741">
    <property type="component" value="Unassembled WGS sequence"/>
</dbReference>
<evidence type="ECO:0000256" key="1">
    <source>
        <dbReference type="SAM" id="MobiDB-lite"/>
    </source>
</evidence>
<reference evidence="2" key="1">
    <citation type="submission" date="2014-05" db="EMBL/GenBank/DDBJ databases">
        <title>The genome and life-stage specific transcriptomes of Globodera pallida elucidate key aspects of plant parasitism by a cyst nematode.</title>
        <authorList>
            <person name="Cotton J.A."/>
            <person name="Lilley C.J."/>
            <person name="Jones L.M."/>
            <person name="Kikuchi T."/>
            <person name="Reid A.J."/>
            <person name="Thorpe P."/>
            <person name="Tsai I.J."/>
            <person name="Beasley H."/>
            <person name="Blok V."/>
            <person name="Cock P.J.A."/>
            <person name="Van den Akker S.E."/>
            <person name="Holroyd N."/>
            <person name="Hunt M."/>
            <person name="Mantelin S."/>
            <person name="Naghra H."/>
            <person name="Pain A."/>
            <person name="Palomares-Rius J.E."/>
            <person name="Zarowiecki M."/>
            <person name="Berriman M."/>
            <person name="Jones J.T."/>
            <person name="Urwin P.E."/>
        </authorList>
    </citation>
    <scope>NUCLEOTIDE SEQUENCE [LARGE SCALE GENOMIC DNA]</scope>
    <source>
        <strain evidence="2">Lindley</strain>
    </source>
</reference>
<dbReference type="AlphaFoldDB" id="A0A183C9R2"/>
<feature type="region of interest" description="Disordered" evidence="1">
    <location>
        <begin position="16"/>
        <end position="35"/>
    </location>
</feature>
<protein>
    <submittedName>
        <fullName evidence="3">GcrA cell cycle regulator</fullName>
    </submittedName>
</protein>
<accession>A0A183C9R2</accession>
<name>A0A183C9R2_GLOPA</name>
<sequence>ESQTDAESKYTIFCDRHDHYRPSRLPAKGRTDTAQ</sequence>
<keyword evidence="2" id="KW-1185">Reference proteome</keyword>
<reference evidence="3" key="2">
    <citation type="submission" date="2016-06" db="UniProtKB">
        <authorList>
            <consortium name="WormBaseParasite"/>
        </authorList>
    </citation>
    <scope>IDENTIFICATION</scope>
</reference>
<proteinExistence type="predicted"/>
<organism evidence="2 3">
    <name type="scientific">Globodera pallida</name>
    <name type="common">Potato cyst nematode worm</name>
    <name type="synonym">Heterodera pallida</name>
    <dbReference type="NCBI Taxonomy" id="36090"/>
    <lineage>
        <taxon>Eukaryota</taxon>
        <taxon>Metazoa</taxon>
        <taxon>Ecdysozoa</taxon>
        <taxon>Nematoda</taxon>
        <taxon>Chromadorea</taxon>
        <taxon>Rhabditida</taxon>
        <taxon>Tylenchina</taxon>
        <taxon>Tylenchomorpha</taxon>
        <taxon>Tylenchoidea</taxon>
        <taxon>Heteroderidae</taxon>
        <taxon>Heteroderinae</taxon>
        <taxon>Globodera</taxon>
    </lineage>
</organism>